<feature type="transmembrane region" description="Helical" evidence="5">
    <location>
        <begin position="29"/>
        <end position="53"/>
    </location>
</feature>
<dbReference type="EMBL" id="FUXA01000005">
    <property type="protein sequence ID" value="SJZ53963.1"/>
    <property type="molecule type" value="Genomic_DNA"/>
</dbReference>
<proteinExistence type="predicted"/>
<evidence type="ECO:0000256" key="4">
    <source>
        <dbReference type="ARBA" id="ARBA00023136"/>
    </source>
</evidence>
<keyword evidence="3 5" id="KW-1133">Transmembrane helix</keyword>
<evidence type="ECO:0000313" key="7">
    <source>
        <dbReference type="Proteomes" id="UP000189857"/>
    </source>
</evidence>
<evidence type="ECO:0000256" key="1">
    <source>
        <dbReference type="ARBA" id="ARBA00004141"/>
    </source>
</evidence>
<dbReference type="AlphaFoldDB" id="A0A1T4LGY1"/>
<dbReference type="Pfam" id="PF02674">
    <property type="entry name" value="Colicin_V"/>
    <property type="match status" value="1"/>
</dbReference>
<evidence type="ECO:0000313" key="6">
    <source>
        <dbReference type="EMBL" id="SJZ53963.1"/>
    </source>
</evidence>
<organism evidence="6 7">
    <name type="scientific">Eubacterium ruminantium</name>
    <dbReference type="NCBI Taxonomy" id="42322"/>
    <lineage>
        <taxon>Bacteria</taxon>
        <taxon>Bacillati</taxon>
        <taxon>Bacillota</taxon>
        <taxon>Clostridia</taxon>
        <taxon>Eubacteriales</taxon>
        <taxon>Eubacteriaceae</taxon>
        <taxon>Eubacterium</taxon>
    </lineage>
</organism>
<dbReference type="OrthoDB" id="2083110at2"/>
<sequence length="261" mass="29457">MNILTVVILAEIILLGVMGAVRGLIRTALNLVSIIISVILVYILAPVLGNYVIEHSNLDDKINDKMYNTIRREVKEKADKISDALDFDTERLAYPEEDLSDDKRREVIAEYIMSSPLNKADQVKVIDNLDMPEFLDKSLKENNNRDIYNDIGADNFFQYISKYTARVVVRIIVTIAFYIVCRVLFFILIYLFTGAVRQFKLLNAIDRIGGAAAGMVMGIAAAWVILLVVSVLMSDKYNDLVNASPILQLFDKTNLLAMRVK</sequence>
<keyword evidence="7" id="KW-1185">Reference proteome</keyword>
<evidence type="ECO:0000256" key="5">
    <source>
        <dbReference type="SAM" id="Phobius"/>
    </source>
</evidence>
<gene>
    <name evidence="6" type="ORF">SAMN02745110_00853</name>
</gene>
<dbReference type="Proteomes" id="UP000189857">
    <property type="component" value="Unassembled WGS sequence"/>
</dbReference>
<feature type="transmembrane region" description="Helical" evidence="5">
    <location>
        <begin position="167"/>
        <end position="192"/>
    </location>
</feature>
<name>A0A1T4LGY1_9FIRM</name>
<dbReference type="RefSeq" id="WP_078786696.1">
    <property type="nucleotide sequence ID" value="NZ_FMTO01000016.1"/>
</dbReference>
<evidence type="ECO:0000256" key="2">
    <source>
        <dbReference type="ARBA" id="ARBA00022692"/>
    </source>
</evidence>
<evidence type="ECO:0000256" key="3">
    <source>
        <dbReference type="ARBA" id="ARBA00022989"/>
    </source>
</evidence>
<keyword evidence="4 5" id="KW-0472">Membrane</keyword>
<accession>A0A1T4LGY1</accession>
<reference evidence="6 7" key="1">
    <citation type="submission" date="2017-02" db="EMBL/GenBank/DDBJ databases">
        <authorList>
            <person name="Peterson S.W."/>
        </authorList>
    </citation>
    <scope>NUCLEOTIDE SEQUENCE [LARGE SCALE GENOMIC DNA]</scope>
    <source>
        <strain evidence="6 7">ATCC 17233</strain>
    </source>
</reference>
<dbReference type="GO" id="GO:0016020">
    <property type="term" value="C:membrane"/>
    <property type="evidence" value="ECO:0007669"/>
    <property type="project" value="UniProtKB-SubCell"/>
</dbReference>
<dbReference type="InterPro" id="IPR003825">
    <property type="entry name" value="Colicin-V_CvpA"/>
</dbReference>
<feature type="transmembrane region" description="Helical" evidence="5">
    <location>
        <begin position="212"/>
        <end position="233"/>
    </location>
</feature>
<protein>
    <submittedName>
        <fullName evidence="6">Colicin V production protein</fullName>
    </submittedName>
</protein>
<dbReference type="GO" id="GO:0009403">
    <property type="term" value="P:toxin biosynthetic process"/>
    <property type="evidence" value="ECO:0007669"/>
    <property type="project" value="InterPro"/>
</dbReference>
<comment type="subcellular location">
    <subcellularLocation>
        <location evidence="1">Membrane</location>
        <topology evidence="1">Multi-pass membrane protein</topology>
    </subcellularLocation>
</comment>
<keyword evidence="2 5" id="KW-0812">Transmembrane</keyword>